<dbReference type="Proteomes" id="UP001203104">
    <property type="component" value="Unassembled WGS sequence"/>
</dbReference>
<evidence type="ECO:0000313" key="2">
    <source>
        <dbReference type="EMBL" id="MCI8283358.1"/>
    </source>
</evidence>
<sequence length="62" mass="7282">MKEKKQNENILLGNLLNLQNSSVENLNQLKFQLQTDLDLHILTVKQQIDIVNQLIKNKQKKQ</sequence>
<dbReference type="EMBL" id="CP022714">
    <property type="protein sequence ID" value="ASU13927.1"/>
    <property type="molecule type" value="Genomic_DNA"/>
</dbReference>
<evidence type="ECO:0000313" key="3">
    <source>
        <dbReference type="Proteomes" id="UP000215452"/>
    </source>
</evidence>
<proteinExistence type="predicted"/>
<dbReference type="AlphaFoldDB" id="A0A223M8Y6"/>
<reference evidence="2 4" key="2">
    <citation type="submission" date="2019-05" db="EMBL/GenBank/DDBJ databases">
        <title>Genome sequencing and assembly of Mycoplasma hyopneumoniae strains UFV01 and UFV02.</title>
        <authorList>
            <person name="De Souza L.F."/>
            <person name="Gonzaga N.F."/>
            <person name="Santos M.R."/>
            <person name="Deeney A.S."/>
            <person name="Vidigal P.M.P."/>
            <person name="Moreira M.A.S."/>
            <person name="Fietto J.R.L."/>
            <person name="Bressan G.C."/>
            <person name="Rycroft A.N."/>
            <person name="Silva Junior A."/>
        </authorList>
    </citation>
    <scope>NUCLEOTIDE SEQUENCE [LARGE SCALE GENOMIC DNA]</scope>
    <source>
        <strain evidence="2 4">UFV01</strain>
    </source>
</reference>
<organism evidence="1 3">
    <name type="scientific">Mesomycoplasma hyopneumoniae</name>
    <name type="common">Mycoplasma hyopneumoniae</name>
    <dbReference type="NCBI Taxonomy" id="2099"/>
    <lineage>
        <taxon>Bacteria</taxon>
        <taxon>Bacillati</taxon>
        <taxon>Mycoplasmatota</taxon>
        <taxon>Mycoplasmoidales</taxon>
        <taxon>Metamycoplasmataceae</taxon>
        <taxon>Mesomycoplasma</taxon>
    </lineage>
</organism>
<dbReference type="RefSeq" id="WP_014579683.1">
    <property type="nucleotide sequence ID" value="NZ_KZ266905.1"/>
</dbReference>
<dbReference type="Proteomes" id="UP000215452">
    <property type="component" value="Chromosome"/>
</dbReference>
<dbReference type="EMBL" id="VBRW01000005">
    <property type="protein sequence ID" value="MCI8283358.1"/>
    <property type="molecule type" value="Genomic_DNA"/>
</dbReference>
<evidence type="ECO:0000313" key="1">
    <source>
        <dbReference type="EMBL" id="ASU13927.1"/>
    </source>
</evidence>
<gene>
    <name evidence="1" type="ORF">CIB43_00010</name>
    <name evidence="2" type="ORF">FEF30_02095</name>
</gene>
<reference evidence="1 3" key="1">
    <citation type="submission" date="2017-08" db="EMBL/GenBank/DDBJ databases">
        <title>The complete genome sequence of a Mycoplasma hyopneumoniae isolate in Korea.</title>
        <authorList>
            <person name="Han J."/>
            <person name="Lee N."/>
        </authorList>
    </citation>
    <scope>NUCLEOTIDE SEQUENCE [LARGE SCALE GENOMIC DNA]</scope>
    <source>
        <strain evidence="1 3">KM014</strain>
    </source>
</reference>
<accession>A0A223M8Y6</accession>
<protein>
    <submittedName>
        <fullName evidence="1">Uncharacterized protein</fullName>
    </submittedName>
</protein>
<evidence type="ECO:0000313" key="4">
    <source>
        <dbReference type="Proteomes" id="UP001203104"/>
    </source>
</evidence>
<name>A0A223M8Y6_MESHO</name>